<evidence type="ECO:0000259" key="23">
    <source>
        <dbReference type="PROSITE" id="PS50963"/>
    </source>
</evidence>
<evidence type="ECO:0000256" key="1">
    <source>
        <dbReference type="ARBA" id="ARBA00004498"/>
    </source>
</evidence>
<dbReference type="SMART" id="SM00406">
    <property type="entry name" value="IGv"/>
    <property type="match status" value="1"/>
</dbReference>
<reference evidence="24" key="1">
    <citation type="submission" date="2025-08" db="UniProtKB">
        <authorList>
            <consortium name="Ensembl"/>
        </authorList>
    </citation>
    <scope>IDENTIFICATION</scope>
</reference>
<organism evidence="24 25">
    <name type="scientific">Leptobrachium leishanense</name>
    <name type="common">Leishan spiny toad</name>
    <dbReference type="NCBI Taxonomy" id="445787"/>
    <lineage>
        <taxon>Eukaryota</taxon>
        <taxon>Metazoa</taxon>
        <taxon>Chordata</taxon>
        <taxon>Craniata</taxon>
        <taxon>Vertebrata</taxon>
        <taxon>Euteleostomi</taxon>
        <taxon>Amphibia</taxon>
        <taxon>Batrachia</taxon>
        <taxon>Anura</taxon>
        <taxon>Pelobatoidea</taxon>
        <taxon>Megophryidae</taxon>
        <taxon>Leptobrachium</taxon>
    </lineage>
</organism>
<dbReference type="InterPro" id="IPR003006">
    <property type="entry name" value="Ig/MHC_CS"/>
</dbReference>
<dbReference type="InterPro" id="IPR013106">
    <property type="entry name" value="Ig_V-set"/>
</dbReference>
<protein>
    <recommendedName>
        <fullName evidence="13">Brevican core protein</fullName>
    </recommendedName>
</protein>
<dbReference type="GO" id="GO:0005540">
    <property type="term" value="F:hyaluronic acid binding"/>
    <property type="evidence" value="ECO:0007669"/>
    <property type="project" value="UniProtKB-KW"/>
</dbReference>
<keyword evidence="15" id="KW-0768">Sushi</keyword>
<evidence type="ECO:0000256" key="2">
    <source>
        <dbReference type="ARBA" id="ARBA00006838"/>
    </source>
</evidence>
<dbReference type="InterPro" id="IPR000742">
    <property type="entry name" value="EGF"/>
</dbReference>
<dbReference type="FunFam" id="2.10.70.10:FF:000003">
    <property type="entry name" value="Versican core protein"/>
    <property type="match status" value="1"/>
</dbReference>
<dbReference type="InterPro" id="IPR003599">
    <property type="entry name" value="Ig_sub"/>
</dbReference>
<feature type="disulfide bond" evidence="14">
    <location>
        <begin position="957"/>
        <end position="966"/>
    </location>
</feature>
<dbReference type="GO" id="GO:0005615">
    <property type="term" value="C:extracellular space"/>
    <property type="evidence" value="ECO:0007669"/>
    <property type="project" value="TreeGrafter"/>
</dbReference>
<feature type="compositionally biased region" description="Polar residues" evidence="17">
    <location>
        <begin position="445"/>
        <end position="460"/>
    </location>
</feature>
<evidence type="ECO:0000256" key="3">
    <source>
        <dbReference type="ARBA" id="ARBA00022525"/>
    </source>
</evidence>
<dbReference type="Pfam" id="PF00059">
    <property type="entry name" value="Lectin_C"/>
    <property type="match status" value="1"/>
</dbReference>
<comment type="caution">
    <text evidence="14">Lacks conserved residue(s) required for the propagation of feature annotation.</text>
</comment>
<dbReference type="InterPro" id="IPR007110">
    <property type="entry name" value="Ig-like_dom"/>
</dbReference>
<feature type="domain" description="EGF-like" evidence="19">
    <location>
        <begin position="930"/>
        <end position="967"/>
    </location>
</feature>
<evidence type="ECO:0000256" key="6">
    <source>
        <dbReference type="ARBA" id="ARBA00022729"/>
    </source>
</evidence>
<evidence type="ECO:0000259" key="20">
    <source>
        <dbReference type="PROSITE" id="PS50041"/>
    </source>
</evidence>
<dbReference type="FunFam" id="3.10.100.10:FF:000011">
    <property type="entry name" value="Aggrecan core protein"/>
    <property type="match status" value="1"/>
</dbReference>
<evidence type="ECO:0000256" key="5">
    <source>
        <dbReference type="ARBA" id="ARBA00022536"/>
    </source>
</evidence>
<dbReference type="SMART" id="SM00409">
    <property type="entry name" value="IG"/>
    <property type="match status" value="1"/>
</dbReference>
<feature type="region of interest" description="Disordered" evidence="17">
    <location>
        <begin position="842"/>
        <end position="863"/>
    </location>
</feature>
<keyword evidence="8" id="KW-0654">Proteoglycan</keyword>
<dbReference type="Gene3D" id="2.10.25.10">
    <property type="entry name" value="Laminin"/>
    <property type="match status" value="1"/>
</dbReference>
<dbReference type="FunFam" id="3.10.100.10:FF:000002">
    <property type="entry name" value="Hyaluronan proteoglycan link protein 1"/>
    <property type="match status" value="1"/>
</dbReference>
<feature type="region of interest" description="Disordered" evidence="17">
    <location>
        <begin position="892"/>
        <end position="912"/>
    </location>
</feature>
<dbReference type="SMART" id="SM00179">
    <property type="entry name" value="EGF_CA"/>
    <property type="match status" value="1"/>
</dbReference>
<dbReference type="SUPFAM" id="SSF57535">
    <property type="entry name" value="Complement control module/SCR domain"/>
    <property type="match status" value="1"/>
</dbReference>
<proteinExistence type="inferred from homology"/>
<dbReference type="OrthoDB" id="441660at2759"/>
<evidence type="ECO:0000256" key="4">
    <source>
        <dbReference type="ARBA" id="ARBA00022530"/>
    </source>
</evidence>
<feature type="region of interest" description="Disordered" evidence="17">
    <location>
        <begin position="412"/>
        <end position="503"/>
    </location>
</feature>
<evidence type="ECO:0000259" key="19">
    <source>
        <dbReference type="PROSITE" id="PS50026"/>
    </source>
</evidence>
<dbReference type="CDD" id="cd00033">
    <property type="entry name" value="CCP"/>
    <property type="match status" value="1"/>
</dbReference>
<reference evidence="24" key="2">
    <citation type="submission" date="2025-09" db="UniProtKB">
        <authorList>
            <consortium name="Ensembl"/>
        </authorList>
    </citation>
    <scope>IDENTIFICATION</scope>
</reference>
<dbReference type="InterPro" id="IPR000538">
    <property type="entry name" value="Link_dom"/>
</dbReference>
<keyword evidence="3" id="KW-0964">Secreted</keyword>
<dbReference type="CDD" id="cd03520">
    <property type="entry name" value="Link_domain_CSPGs_modules_2_4"/>
    <property type="match status" value="1"/>
</dbReference>
<evidence type="ECO:0000256" key="18">
    <source>
        <dbReference type="SAM" id="SignalP"/>
    </source>
</evidence>
<feature type="chain" id="PRO_5034599401" description="Brevican core protein" evidence="18">
    <location>
        <begin position="18"/>
        <end position="1174"/>
    </location>
</feature>
<dbReference type="GO" id="GO:0007155">
    <property type="term" value="P:cell adhesion"/>
    <property type="evidence" value="ECO:0007669"/>
    <property type="project" value="InterPro"/>
</dbReference>
<evidence type="ECO:0000256" key="17">
    <source>
        <dbReference type="SAM" id="MobiDB-lite"/>
    </source>
</evidence>
<dbReference type="PROSITE" id="PS00615">
    <property type="entry name" value="C_TYPE_LECTIN_1"/>
    <property type="match status" value="1"/>
</dbReference>
<keyword evidence="5 14" id="KW-0245">EGF-like domain</keyword>
<dbReference type="Pfam" id="PF07686">
    <property type="entry name" value="V-set"/>
    <property type="match status" value="1"/>
</dbReference>
<dbReference type="SMART" id="SM00034">
    <property type="entry name" value="CLECT"/>
    <property type="match status" value="1"/>
</dbReference>
<dbReference type="CDD" id="cd03517">
    <property type="entry name" value="Link_domain_CSPGs_modules_1_3"/>
    <property type="match status" value="1"/>
</dbReference>
<dbReference type="Gene3D" id="2.10.70.10">
    <property type="entry name" value="Complement Module, domain 1"/>
    <property type="match status" value="1"/>
</dbReference>
<evidence type="ECO:0000313" key="24">
    <source>
        <dbReference type="Ensembl" id="ENSLLEP00000046403.1"/>
    </source>
</evidence>
<feature type="domain" description="Link" evidence="23">
    <location>
        <begin position="156"/>
        <end position="251"/>
    </location>
</feature>
<feature type="domain" description="Sushi" evidence="22">
    <location>
        <begin position="1098"/>
        <end position="1158"/>
    </location>
</feature>
<evidence type="ECO:0000256" key="15">
    <source>
        <dbReference type="PROSITE-ProRule" id="PRU00302"/>
    </source>
</evidence>
<feature type="compositionally biased region" description="Polar residues" evidence="17">
    <location>
        <begin position="469"/>
        <end position="480"/>
    </location>
</feature>
<feature type="signal peptide" evidence="18">
    <location>
        <begin position="1"/>
        <end position="17"/>
    </location>
</feature>
<feature type="disulfide bond" evidence="16">
    <location>
        <begin position="202"/>
        <end position="223"/>
    </location>
</feature>
<keyword evidence="7" id="KW-0677">Repeat</keyword>
<dbReference type="PROSITE" id="PS50923">
    <property type="entry name" value="SUSHI"/>
    <property type="match status" value="1"/>
</dbReference>
<dbReference type="PROSITE" id="PS50835">
    <property type="entry name" value="IG_LIKE"/>
    <property type="match status" value="1"/>
</dbReference>
<dbReference type="InterPro" id="IPR013783">
    <property type="entry name" value="Ig-like_fold"/>
</dbReference>
<dbReference type="GO" id="GO:0005509">
    <property type="term" value="F:calcium ion binding"/>
    <property type="evidence" value="ECO:0007669"/>
    <property type="project" value="InterPro"/>
</dbReference>
<dbReference type="PANTHER" id="PTHR22804">
    <property type="entry name" value="AGGRECAN/VERSICAN PROTEOGLYCAN"/>
    <property type="match status" value="1"/>
</dbReference>
<dbReference type="PROSITE" id="PS50026">
    <property type="entry name" value="EGF_3"/>
    <property type="match status" value="1"/>
</dbReference>
<dbReference type="GO" id="GO:0010001">
    <property type="term" value="P:glial cell differentiation"/>
    <property type="evidence" value="ECO:0007669"/>
    <property type="project" value="TreeGrafter"/>
</dbReference>
<dbReference type="Proteomes" id="UP000694569">
    <property type="component" value="Unplaced"/>
</dbReference>
<evidence type="ECO:0000256" key="7">
    <source>
        <dbReference type="ARBA" id="ARBA00022737"/>
    </source>
</evidence>
<feature type="disulfide bond" evidence="16">
    <location>
        <begin position="300"/>
        <end position="321"/>
    </location>
</feature>
<sequence length="1174" mass="128947">MKLDLRLLLLAVHAVCGVISGAERSSEDRKTLKVKIGNFTSPVLAGTLTIPCHVTYQTPLEPANSGRRAVLATPRMKWSFISNGKEVEILVARGRKVKISEGYRSRASLPQYSPPGNDLTLVLQELGTNDSGIYRCHVQHGIEDDHDMAEVKVKGVVFLYREGVNRYAYNFFMAQEACARIKAHIATSDQLLAAYRSGYEQCDAGWLADQTVRYPIQTPREGCYGDMDGFPGVRNYGVLDPNDMYDVYCYVQELNGEVFFGSTLAKFTLEEANDYCKTLGAQVATTGQLYAAWSEGLDHCSPGWLSDGSVRYPIVAPREKCGGNSTGVKTIFQFRNQTGFPDSHARYDVYCFRGRHAPGERIRDVITFTDRIEELKISEVKAENEAQGSVDTVQMLKTDIGEEGGVDALDVSTSTHRDPSYHPTMPTVEGTTDHMSPTLDFGGTQPFQDQSVPTQGSTEELLTEKNANEELQPTSSTKNELGSFPVPDNISSTSSHEMDSSTLEGKVNFPTPLPSGDSGELSFVNLEVENEYPDDNISALIEEMGLALSENSSAGAQVPEDIIPTQMLQKAPGDDKQVFSNANEYKTSTFNEGHLPSSPSVITDDPRIGASMFEGHHEYRETDKQVHSSGYTDDSSLKVFPSIPLNVYTTETATGNYPTKETVDVELSGQEDHSLLVEKRRHQGSIKSSEGPLDELVSGDVSGLASAHFPTLSGSSYTVTDSQTAQVNLVSSTPGSFSSILQSHNSVTSTMEEGSGDTSGSVMSTVEAFEDLKYNQGTKITITENPVDPTRPSEMTLTSNIFVYSTNQQANQKPETEHDFHHLSPHVSAVVPATEDSTGYQPHNEGEDAFTKPAMGKPKGPDEVKTTITISRSPTISVPSLYTPVSNVNPGALTSHNLENSSRPNELASTANPLPAVPTERAIHGASVYLSDICFPNPCENGGTCIDEDDEDFNCLCLPGYNGKICDINTQKCLDDWDLFHGFCFKHFHIRRSWEEAETDCRDYGGHLVSLMTPEEQDFVNNKYGEYQWTGLNDRTIEGDFQWSDGNTLLYENWNHQQPDSYFLSGENCVVMVFHDNGHWSDVPCNYHLPYTCKMGLVSCSGPPQVANASIYGRRKTRYQIGSIVGYGCEDGFLQRDSPLIKCQSDGLWENPQISCIPGKGQQRTPGEEAPDAA</sequence>
<dbReference type="SUPFAM" id="SSF48726">
    <property type="entry name" value="Immunoglobulin"/>
    <property type="match status" value="1"/>
</dbReference>
<dbReference type="GO" id="GO:0005886">
    <property type="term" value="C:plasma membrane"/>
    <property type="evidence" value="ECO:0007669"/>
    <property type="project" value="UniProtKB-ARBA"/>
</dbReference>
<feature type="disulfide bond" evidence="15">
    <location>
        <begin position="1100"/>
        <end position="1143"/>
    </location>
</feature>
<feature type="domain" description="Link" evidence="23">
    <location>
        <begin position="256"/>
        <end position="353"/>
    </location>
</feature>
<dbReference type="PROSITE" id="PS01241">
    <property type="entry name" value="LINK_1"/>
    <property type="match status" value="2"/>
</dbReference>
<dbReference type="Ensembl" id="ENSLLET00000048241.1">
    <property type="protein sequence ID" value="ENSLLEP00000046403.1"/>
    <property type="gene ID" value="ENSLLEG00000029407.1"/>
</dbReference>
<evidence type="ECO:0000256" key="13">
    <source>
        <dbReference type="ARBA" id="ARBA00044100"/>
    </source>
</evidence>
<keyword evidence="25" id="KW-1185">Reference proteome</keyword>
<dbReference type="GeneTree" id="ENSGT00940000157343"/>
<dbReference type="Gene3D" id="2.60.40.10">
    <property type="entry name" value="Immunoglobulins"/>
    <property type="match status" value="1"/>
</dbReference>
<evidence type="ECO:0000256" key="14">
    <source>
        <dbReference type="PROSITE-ProRule" id="PRU00076"/>
    </source>
</evidence>
<evidence type="ECO:0000313" key="25">
    <source>
        <dbReference type="Proteomes" id="UP000694569"/>
    </source>
</evidence>
<evidence type="ECO:0000259" key="22">
    <source>
        <dbReference type="PROSITE" id="PS50923"/>
    </source>
</evidence>
<keyword evidence="6 18" id="KW-0732">Signal</keyword>
<dbReference type="SMART" id="SM00181">
    <property type="entry name" value="EGF"/>
    <property type="match status" value="1"/>
</dbReference>
<evidence type="ECO:0000256" key="16">
    <source>
        <dbReference type="PROSITE-ProRule" id="PRU00323"/>
    </source>
</evidence>
<dbReference type="InterPro" id="IPR035976">
    <property type="entry name" value="Sushi/SCR/CCP_sf"/>
</dbReference>
<dbReference type="Pfam" id="PF00008">
    <property type="entry name" value="EGF"/>
    <property type="match status" value="1"/>
</dbReference>
<dbReference type="AlphaFoldDB" id="A0A8C5R206"/>
<dbReference type="InterPro" id="IPR000436">
    <property type="entry name" value="Sushi_SCR_CCP_dom"/>
</dbReference>
<dbReference type="PROSITE" id="PS50041">
    <property type="entry name" value="C_TYPE_LECTIN_2"/>
    <property type="match status" value="1"/>
</dbReference>
<dbReference type="InterPro" id="IPR050691">
    <property type="entry name" value="Hyaluronan_bind_Proteoglycan"/>
</dbReference>
<dbReference type="SMART" id="SM00032">
    <property type="entry name" value="CCP"/>
    <property type="match status" value="1"/>
</dbReference>
<dbReference type="InterPro" id="IPR016187">
    <property type="entry name" value="CTDL_fold"/>
</dbReference>
<dbReference type="PROSITE" id="PS50963">
    <property type="entry name" value="LINK_2"/>
    <property type="match status" value="2"/>
</dbReference>
<dbReference type="Pfam" id="PF00193">
    <property type="entry name" value="Xlink"/>
    <property type="match status" value="2"/>
</dbReference>
<comment type="subcellular location">
    <subcellularLocation>
        <location evidence="1">Secreted</location>
        <location evidence="1">Extracellular space</location>
        <location evidence="1">Extracellular matrix</location>
    </subcellularLocation>
</comment>
<keyword evidence="4" id="KW-0272">Extracellular matrix</keyword>
<keyword evidence="12" id="KW-0393">Immunoglobulin domain</keyword>
<evidence type="ECO:0000256" key="12">
    <source>
        <dbReference type="ARBA" id="ARBA00023319"/>
    </source>
</evidence>
<dbReference type="InterPro" id="IPR036179">
    <property type="entry name" value="Ig-like_dom_sf"/>
</dbReference>
<dbReference type="InterPro" id="IPR016186">
    <property type="entry name" value="C-type_lectin-like/link_sf"/>
</dbReference>
<keyword evidence="9 14" id="KW-1015">Disulfide bond</keyword>
<name>A0A8C5R206_9ANUR</name>
<dbReference type="GO" id="GO:0048812">
    <property type="term" value="P:neuron projection morphogenesis"/>
    <property type="evidence" value="ECO:0007669"/>
    <property type="project" value="UniProtKB-ARBA"/>
</dbReference>
<dbReference type="GO" id="GO:0045202">
    <property type="term" value="C:synapse"/>
    <property type="evidence" value="ECO:0007669"/>
    <property type="project" value="TreeGrafter"/>
</dbReference>
<dbReference type="PRINTS" id="PR01265">
    <property type="entry name" value="LINKMODULE"/>
</dbReference>
<feature type="domain" description="C-type lectin" evidence="20">
    <location>
        <begin position="980"/>
        <end position="1094"/>
    </location>
</feature>
<dbReference type="Pfam" id="PF00084">
    <property type="entry name" value="Sushi"/>
    <property type="match status" value="1"/>
</dbReference>
<dbReference type="PROSITE" id="PS00290">
    <property type="entry name" value="IG_MHC"/>
    <property type="match status" value="1"/>
</dbReference>
<keyword evidence="10" id="KW-0325">Glycoprotein</keyword>
<evidence type="ECO:0000256" key="11">
    <source>
        <dbReference type="ARBA" id="ARBA00023290"/>
    </source>
</evidence>
<dbReference type="SUPFAM" id="SSF56436">
    <property type="entry name" value="C-type lectin-like"/>
    <property type="match status" value="3"/>
</dbReference>
<evidence type="ECO:0000259" key="21">
    <source>
        <dbReference type="PROSITE" id="PS50835"/>
    </source>
</evidence>
<dbReference type="PANTHER" id="PTHR22804:SF41">
    <property type="entry name" value="BREVICAN CORE PROTEIN"/>
    <property type="match status" value="1"/>
</dbReference>
<dbReference type="InterPro" id="IPR018378">
    <property type="entry name" value="C-type_lectin_CS"/>
</dbReference>
<accession>A0A8C5R206</accession>
<evidence type="ECO:0000256" key="8">
    <source>
        <dbReference type="ARBA" id="ARBA00022974"/>
    </source>
</evidence>
<evidence type="ECO:0000256" key="10">
    <source>
        <dbReference type="ARBA" id="ARBA00023180"/>
    </source>
</evidence>
<keyword evidence="11" id="KW-0373">Hyaluronic acid</keyword>
<dbReference type="GO" id="GO:0072534">
    <property type="term" value="C:perineuronal net"/>
    <property type="evidence" value="ECO:0007669"/>
    <property type="project" value="TreeGrafter"/>
</dbReference>
<comment type="similarity">
    <text evidence="2">Belongs to the aggrecan/versican proteoglycan family.</text>
</comment>
<dbReference type="PROSITE" id="PS00022">
    <property type="entry name" value="EGF_1"/>
    <property type="match status" value="1"/>
</dbReference>
<dbReference type="Gene3D" id="3.10.100.10">
    <property type="entry name" value="Mannose-Binding Protein A, subunit A"/>
    <property type="match status" value="3"/>
</dbReference>
<evidence type="ECO:0000256" key="9">
    <source>
        <dbReference type="ARBA" id="ARBA00023157"/>
    </source>
</evidence>
<dbReference type="SMART" id="SM00445">
    <property type="entry name" value="LINK"/>
    <property type="match status" value="2"/>
</dbReference>
<dbReference type="PROSITE" id="PS01186">
    <property type="entry name" value="EGF_2"/>
    <property type="match status" value="1"/>
</dbReference>
<dbReference type="FunFam" id="3.10.100.10:FF:000003">
    <property type="entry name" value="Versican core protein"/>
    <property type="match status" value="1"/>
</dbReference>
<feature type="disulfide bond" evidence="15">
    <location>
        <begin position="1129"/>
        <end position="1156"/>
    </location>
</feature>
<dbReference type="InterPro" id="IPR001881">
    <property type="entry name" value="EGF-like_Ca-bd_dom"/>
</dbReference>
<dbReference type="GO" id="GO:0001501">
    <property type="term" value="P:skeletal system development"/>
    <property type="evidence" value="ECO:0007669"/>
    <property type="project" value="TreeGrafter"/>
</dbReference>
<dbReference type="GO" id="GO:0002052">
    <property type="term" value="P:positive regulation of neuroblast proliferation"/>
    <property type="evidence" value="ECO:0007669"/>
    <property type="project" value="TreeGrafter"/>
</dbReference>
<dbReference type="GO" id="GO:0007417">
    <property type="term" value="P:central nervous system development"/>
    <property type="evidence" value="ECO:0007669"/>
    <property type="project" value="TreeGrafter"/>
</dbReference>
<dbReference type="FunFam" id="2.10.25.10:FF:000230">
    <property type="entry name" value="Delta-like protein"/>
    <property type="match status" value="1"/>
</dbReference>
<dbReference type="CDD" id="cd00054">
    <property type="entry name" value="EGF_CA"/>
    <property type="match status" value="1"/>
</dbReference>
<dbReference type="InterPro" id="IPR001304">
    <property type="entry name" value="C-type_lectin-like"/>
</dbReference>
<feature type="domain" description="Ig-like" evidence="21">
    <location>
        <begin position="47"/>
        <end position="152"/>
    </location>
</feature>